<sequence length="129" mass="14909">MFSTFTGNLRWRRRSWVFDLNNFDLCPRFVEVLTAKGLGPSCGRFPYWRISNSSLKGRPSSKRGGYVIRHDKRNPHEVEQPKEHEERGDLVGARRNKDPPGVRRIAGDDEKTQSSKRPSFIMSFSCLNP</sequence>
<proteinExistence type="predicted"/>
<organism evidence="2">
    <name type="scientific">Tanacetum cinerariifolium</name>
    <name type="common">Dalmatian daisy</name>
    <name type="synonym">Chrysanthemum cinerariifolium</name>
    <dbReference type="NCBI Taxonomy" id="118510"/>
    <lineage>
        <taxon>Eukaryota</taxon>
        <taxon>Viridiplantae</taxon>
        <taxon>Streptophyta</taxon>
        <taxon>Embryophyta</taxon>
        <taxon>Tracheophyta</taxon>
        <taxon>Spermatophyta</taxon>
        <taxon>Magnoliopsida</taxon>
        <taxon>eudicotyledons</taxon>
        <taxon>Gunneridae</taxon>
        <taxon>Pentapetalae</taxon>
        <taxon>asterids</taxon>
        <taxon>campanulids</taxon>
        <taxon>Asterales</taxon>
        <taxon>Asteraceae</taxon>
        <taxon>Asteroideae</taxon>
        <taxon>Anthemideae</taxon>
        <taxon>Anthemidinae</taxon>
        <taxon>Tanacetum</taxon>
    </lineage>
</organism>
<accession>A0A699GLL4</accession>
<evidence type="ECO:0000313" key="2">
    <source>
        <dbReference type="EMBL" id="GEV07431.1"/>
    </source>
</evidence>
<feature type="region of interest" description="Disordered" evidence="1">
    <location>
        <begin position="52"/>
        <end position="129"/>
    </location>
</feature>
<evidence type="ECO:0000256" key="1">
    <source>
        <dbReference type="SAM" id="MobiDB-lite"/>
    </source>
</evidence>
<feature type="compositionally biased region" description="Basic and acidic residues" evidence="1">
    <location>
        <begin position="95"/>
        <end position="113"/>
    </location>
</feature>
<reference evidence="2" key="1">
    <citation type="journal article" date="2019" name="Sci. Rep.">
        <title>Draft genome of Tanacetum cinerariifolium, the natural source of mosquito coil.</title>
        <authorList>
            <person name="Yamashiro T."/>
            <person name="Shiraishi A."/>
            <person name="Satake H."/>
            <person name="Nakayama K."/>
        </authorList>
    </citation>
    <scope>NUCLEOTIDE SEQUENCE</scope>
</reference>
<dbReference type="EMBL" id="BKCJ010014046">
    <property type="protein sequence ID" value="GEV07431.1"/>
    <property type="molecule type" value="Genomic_DNA"/>
</dbReference>
<dbReference type="AlphaFoldDB" id="A0A699GLL4"/>
<protein>
    <submittedName>
        <fullName evidence="2">Uncharacterized protein</fullName>
    </submittedName>
</protein>
<comment type="caution">
    <text evidence="2">The sequence shown here is derived from an EMBL/GenBank/DDBJ whole genome shotgun (WGS) entry which is preliminary data.</text>
</comment>
<name>A0A699GLL4_TANCI</name>
<feature type="compositionally biased region" description="Basic and acidic residues" evidence="1">
    <location>
        <begin position="74"/>
        <end position="89"/>
    </location>
</feature>
<gene>
    <name evidence="2" type="ORF">Tci_079408</name>
</gene>